<feature type="transmembrane region" description="Helical" evidence="6">
    <location>
        <begin position="246"/>
        <end position="269"/>
    </location>
</feature>
<evidence type="ECO:0000256" key="3">
    <source>
        <dbReference type="ARBA" id="ARBA00022692"/>
    </source>
</evidence>
<sequence length="320" mass="34587">MKTTLISTLVIAALLALTVPMVANLHTYSIVITILIWIMLGHSWNLLGGYAGQVSFGHAMFLGIGAYSSMLIVNGLNLDMALTLLIGGLLAGLLSLVVGFLIFRLKGPYFALGTLAFAEIIHIVARNLKEVTNGGEGIMLMKRPTFLGFQIFNKTEYFYLALLLATLITLFCAWLMRSKTGYSFIAVRENEDSAEAMGMNSTLVKSKALFASAFLAGVAGGFYGLYNKFIDPDMTLSVHMSVEMIFVTVIGGIGTIAGPVIGSAVLISLQEYLKSLEFLQAFPSLYLIVYGLLIMLVIVYLPGGLVEGLRKVKALAKKEA</sequence>
<evidence type="ECO:0000256" key="5">
    <source>
        <dbReference type="ARBA" id="ARBA00023136"/>
    </source>
</evidence>
<dbReference type="OrthoDB" id="9814461at2"/>
<dbReference type="EMBL" id="JACCEV010000001">
    <property type="protein sequence ID" value="NYT84374.1"/>
    <property type="molecule type" value="Genomic_DNA"/>
</dbReference>
<feature type="transmembrane region" description="Helical" evidence="6">
    <location>
        <begin position="28"/>
        <end position="47"/>
    </location>
</feature>
<reference evidence="7 8" key="1">
    <citation type="submission" date="2020-07" db="EMBL/GenBank/DDBJ databases">
        <title>Taxonomic revisions and descriptions of new bacterial species based on genomic comparisons in the high-G+C-content subgroup of the family Alcaligenaceae.</title>
        <authorList>
            <person name="Szabo A."/>
            <person name="Felfoldi T."/>
        </authorList>
    </citation>
    <scope>NUCLEOTIDE SEQUENCE [LARGE SCALE GENOMIC DNA]</scope>
    <source>
        <strain evidence="7 8">DSM 25667</strain>
    </source>
</reference>
<proteinExistence type="predicted"/>
<comment type="caution">
    <text evidence="7">The sequence shown here is derived from an EMBL/GenBank/DDBJ whole genome shotgun (WGS) entry which is preliminary data.</text>
</comment>
<keyword evidence="8" id="KW-1185">Reference proteome</keyword>
<protein>
    <submittedName>
        <fullName evidence="7">Branched-chain amino acid ABC transporter permease</fullName>
    </submittedName>
</protein>
<comment type="subcellular location">
    <subcellularLocation>
        <location evidence="1">Cell membrane</location>
        <topology evidence="1">Multi-pass membrane protein</topology>
    </subcellularLocation>
</comment>
<dbReference type="PANTHER" id="PTHR30482:SF10">
    <property type="entry name" value="HIGH-AFFINITY BRANCHED-CHAIN AMINO ACID TRANSPORT PROTEIN BRAE"/>
    <property type="match status" value="1"/>
</dbReference>
<evidence type="ECO:0000256" key="4">
    <source>
        <dbReference type="ARBA" id="ARBA00022989"/>
    </source>
</evidence>
<dbReference type="GO" id="GO:0015658">
    <property type="term" value="F:branched-chain amino acid transmembrane transporter activity"/>
    <property type="evidence" value="ECO:0007669"/>
    <property type="project" value="InterPro"/>
</dbReference>
<evidence type="ECO:0000256" key="6">
    <source>
        <dbReference type="SAM" id="Phobius"/>
    </source>
</evidence>
<feature type="transmembrane region" description="Helical" evidence="6">
    <location>
        <begin position="109"/>
        <end position="125"/>
    </location>
</feature>
<dbReference type="Pfam" id="PF02653">
    <property type="entry name" value="BPD_transp_2"/>
    <property type="match status" value="1"/>
</dbReference>
<dbReference type="GO" id="GO:0005886">
    <property type="term" value="C:plasma membrane"/>
    <property type="evidence" value="ECO:0007669"/>
    <property type="project" value="UniProtKB-SubCell"/>
</dbReference>
<evidence type="ECO:0000256" key="1">
    <source>
        <dbReference type="ARBA" id="ARBA00004651"/>
    </source>
</evidence>
<dbReference type="InterPro" id="IPR043428">
    <property type="entry name" value="LivM-like"/>
</dbReference>
<name>A0A853H2I9_9BURK</name>
<evidence type="ECO:0000256" key="2">
    <source>
        <dbReference type="ARBA" id="ARBA00022475"/>
    </source>
</evidence>
<evidence type="ECO:0000313" key="8">
    <source>
        <dbReference type="Proteomes" id="UP000554144"/>
    </source>
</evidence>
<keyword evidence="2" id="KW-1003">Cell membrane</keyword>
<keyword evidence="4 6" id="KW-1133">Transmembrane helix</keyword>
<keyword evidence="5 6" id="KW-0472">Membrane</keyword>
<accession>A0A853H2I9</accession>
<dbReference type="CDD" id="cd06581">
    <property type="entry name" value="TM_PBP1_LivM_like"/>
    <property type="match status" value="1"/>
</dbReference>
<organism evidence="7 8">
    <name type="scientific">Pollutimonas harenae</name>
    <dbReference type="NCBI Taxonomy" id="657015"/>
    <lineage>
        <taxon>Bacteria</taxon>
        <taxon>Pseudomonadati</taxon>
        <taxon>Pseudomonadota</taxon>
        <taxon>Betaproteobacteria</taxon>
        <taxon>Burkholderiales</taxon>
        <taxon>Alcaligenaceae</taxon>
        <taxon>Pollutimonas</taxon>
    </lineage>
</organism>
<dbReference type="AlphaFoldDB" id="A0A853H2I9"/>
<keyword evidence="3 6" id="KW-0812">Transmembrane</keyword>
<evidence type="ECO:0000313" key="7">
    <source>
        <dbReference type="EMBL" id="NYT84374.1"/>
    </source>
</evidence>
<feature type="transmembrane region" description="Helical" evidence="6">
    <location>
        <begin position="281"/>
        <end position="301"/>
    </location>
</feature>
<feature type="transmembrane region" description="Helical" evidence="6">
    <location>
        <begin position="59"/>
        <end position="76"/>
    </location>
</feature>
<dbReference type="RefSeq" id="WP_130038456.1">
    <property type="nucleotide sequence ID" value="NZ_JACCEV010000001.1"/>
</dbReference>
<feature type="transmembrane region" description="Helical" evidence="6">
    <location>
        <begin position="157"/>
        <end position="176"/>
    </location>
</feature>
<dbReference type="InterPro" id="IPR001851">
    <property type="entry name" value="ABC_transp_permease"/>
</dbReference>
<gene>
    <name evidence="7" type="ORF">H0A62_02050</name>
</gene>
<feature type="transmembrane region" description="Helical" evidence="6">
    <location>
        <begin position="208"/>
        <end position="226"/>
    </location>
</feature>
<feature type="transmembrane region" description="Helical" evidence="6">
    <location>
        <begin position="82"/>
        <end position="102"/>
    </location>
</feature>
<dbReference type="PANTHER" id="PTHR30482">
    <property type="entry name" value="HIGH-AFFINITY BRANCHED-CHAIN AMINO ACID TRANSPORT SYSTEM PERMEASE"/>
    <property type="match status" value="1"/>
</dbReference>
<dbReference type="Proteomes" id="UP000554144">
    <property type="component" value="Unassembled WGS sequence"/>
</dbReference>